<proteinExistence type="predicted"/>
<accession>A0A9N8YUI2</accession>
<comment type="caution">
    <text evidence="2">The sequence shown here is derived from an EMBL/GenBank/DDBJ whole genome shotgun (WGS) entry which is preliminary data.</text>
</comment>
<feature type="coiled-coil region" evidence="1">
    <location>
        <begin position="48"/>
        <end position="96"/>
    </location>
</feature>
<name>A0A9N8YUI2_9GLOM</name>
<dbReference type="Proteomes" id="UP000789342">
    <property type="component" value="Unassembled WGS sequence"/>
</dbReference>
<keyword evidence="1" id="KW-0175">Coiled coil</keyword>
<evidence type="ECO:0000256" key="1">
    <source>
        <dbReference type="SAM" id="Coils"/>
    </source>
</evidence>
<dbReference type="EMBL" id="CAJVPV010000228">
    <property type="protein sequence ID" value="CAG8447572.1"/>
    <property type="molecule type" value="Genomic_DNA"/>
</dbReference>
<organism evidence="2 3">
    <name type="scientific">Acaulospora morrowiae</name>
    <dbReference type="NCBI Taxonomy" id="94023"/>
    <lineage>
        <taxon>Eukaryota</taxon>
        <taxon>Fungi</taxon>
        <taxon>Fungi incertae sedis</taxon>
        <taxon>Mucoromycota</taxon>
        <taxon>Glomeromycotina</taxon>
        <taxon>Glomeromycetes</taxon>
        <taxon>Diversisporales</taxon>
        <taxon>Acaulosporaceae</taxon>
        <taxon>Acaulospora</taxon>
    </lineage>
</organism>
<keyword evidence="3" id="KW-1185">Reference proteome</keyword>
<protein>
    <submittedName>
        <fullName evidence="2">8221_t:CDS:1</fullName>
    </submittedName>
</protein>
<gene>
    <name evidence="2" type="ORF">AMORRO_LOCUS713</name>
</gene>
<evidence type="ECO:0000313" key="3">
    <source>
        <dbReference type="Proteomes" id="UP000789342"/>
    </source>
</evidence>
<reference evidence="2" key="1">
    <citation type="submission" date="2021-06" db="EMBL/GenBank/DDBJ databases">
        <authorList>
            <person name="Kallberg Y."/>
            <person name="Tangrot J."/>
            <person name="Rosling A."/>
        </authorList>
    </citation>
    <scope>NUCLEOTIDE SEQUENCE</scope>
    <source>
        <strain evidence="2">CL551</strain>
    </source>
</reference>
<dbReference type="AlphaFoldDB" id="A0A9N8YUI2"/>
<evidence type="ECO:0000313" key="2">
    <source>
        <dbReference type="EMBL" id="CAG8447572.1"/>
    </source>
</evidence>
<sequence length="118" mass="13229">MFSSDDFISYSAISSGYFLSNTPIITQIIFSISTITLSRIFEHIHDKVEGLNAALNELQEVADRIEAENKKGIDNVKEALENLVKKEREVDEFKNEEKKVAEIMTTLDDQESASAASI</sequence>